<dbReference type="PANTHER" id="PTHR10876">
    <property type="entry name" value="ZINC FINGER PROTEIN ZPR1"/>
    <property type="match status" value="1"/>
</dbReference>
<evidence type="ECO:0000313" key="7">
    <source>
        <dbReference type="Proteomes" id="UP001182908"/>
    </source>
</evidence>
<sequence>MLSENYSCQKFVTRTSCPLCHEELIISWQGDEIPYFGEVMYITASCSCSFRFADTLILSQKEPMRYELLVEGLEDLNSRVVRSTSGTIRIPELGIDVEPGSISESYITNIEGILDRILSVVITATKWCEDDEEKRLRGLEVQEFLRDAIEGQRQITVVIEDPFGNSAIISEKVKSCVLAPEEAGCLKTGMIVFDANSSEMELDASDSEHRITD</sequence>
<reference evidence="6 7" key="1">
    <citation type="submission" date="2023-08" db="EMBL/GenBank/DDBJ databases">
        <title>Methanolobus mangrovi sp. nov. and Methanolobus sediminis sp. nov, two novel methylotrophic methanogens isolated from mangrove sediments in China.</title>
        <authorList>
            <person name="Zhou J."/>
        </authorList>
    </citation>
    <scope>NUCLEOTIDE SEQUENCE [LARGE SCALE GENOMIC DNA]</scope>
    <source>
        <strain evidence="6 7">FTZ6</strain>
    </source>
</reference>
<dbReference type="GO" id="GO:0008270">
    <property type="term" value="F:zinc ion binding"/>
    <property type="evidence" value="ECO:0007669"/>
    <property type="project" value="UniProtKB-KW"/>
</dbReference>
<accession>A0AA51UMN5</accession>
<dbReference type="Pfam" id="PF22794">
    <property type="entry name" value="jr-ZPR1"/>
    <property type="match status" value="1"/>
</dbReference>
<dbReference type="InterPro" id="IPR040141">
    <property type="entry name" value="ZPR1"/>
</dbReference>
<evidence type="ECO:0000256" key="4">
    <source>
        <dbReference type="ARBA" id="ARBA00022833"/>
    </source>
</evidence>
<protein>
    <submittedName>
        <fullName evidence="6">ZPR1 zinc finger domain-containing protein</fullName>
    </submittedName>
</protein>
<dbReference type="InterPro" id="IPR042451">
    <property type="entry name" value="ZPR1_A/B_dom"/>
</dbReference>
<dbReference type="GeneID" id="84233202"/>
<dbReference type="InterPro" id="IPR004470">
    <property type="entry name" value="ZPR1-like_arc"/>
</dbReference>
<dbReference type="FunFam" id="2.60.120.1040:FF:000008">
    <property type="entry name" value="Zn finger containing protein"/>
    <property type="match status" value="1"/>
</dbReference>
<dbReference type="KEGG" id="mseb:RE474_10755"/>
<dbReference type="SMART" id="SM00709">
    <property type="entry name" value="Zpr1"/>
    <property type="match status" value="1"/>
</dbReference>
<dbReference type="RefSeq" id="WP_309312247.1">
    <property type="nucleotide sequence ID" value="NZ_CP133592.1"/>
</dbReference>
<dbReference type="InterPro" id="IPR004457">
    <property type="entry name" value="Znf_ZPR1"/>
</dbReference>
<name>A0AA51UMN5_9EURY</name>
<dbReference type="Proteomes" id="UP001182908">
    <property type="component" value="Chromosome"/>
</dbReference>
<dbReference type="AlphaFoldDB" id="A0AA51UMN5"/>
<keyword evidence="3" id="KW-0863">Zinc-finger</keyword>
<keyword evidence="2" id="KW-0479">Metal-binding</keyword>
<proteinExistence type="inferred from homology"/>
<evidence type="ECO:0000259" key="5">
    <source>
        <dbReference type="SMART" id="SM00709"/>
    </source>
</evidence>
<dbReference type="Gene3D" id="2.60.120.1040">
    <property type="entry name" value="ZPR1, A/B domain"/>
    <property type="match status" value="1"/>
</dbReference>
<evidence type="ECO:0000256" key="2">
    <source>
        <dbReference type="ARBA" id="ARBA00022723"/>
    </source>
</evidence>
<dbReference type="PANTHER" id="PTHR10876:SF0">
    <property type="entry name" value="ZINC FINGER PROTEIN ZPR1"/>
    <property type="match status" value="1"/>
</dbReference>
<feature type="domain" description="Zinc finger ZPR1-type" evidence="5">
    <location>
        <begin position="15"/>
        <end position="170"/>
    </location>
</feature>
<evidence type="ECO:0000256" key="1">
    <source>
        <dbReference type="ARBA" id="ARBA00008354"/>
    </source>
</evidence>
<evidence type="ECO:0000313" key="6">
    <source>
        <dbReference type="EMBL" id="WMW26452.1"/>
    </source>
</evidence>
<keyword evidence="4" id="KW-0862">Zinc</keyword>
<dbReference type="NCBIfam" id="TIGR00340">
    <property type="entry name" value="zpr1_rel"/>
    <property type="match status" value="1"/>
</dbReference>
<dbReference type="EMBL" id="CP133592">
    <property type="protein sequence ID" value="WMW26452.1"/>
    <property type="molecule type" value="Genomic_DNA"/>
</dbReference>
<keyword evidence="7" id="KW-1185">Reference proteome</keyword>
<evidence type="ECO:0000256" key="3">
    <source>
        <dbReference type="ARBA" id="ARBA00022771"/>
    </source>
</evidence>
<gene>
    <name evidence="6" type="ORF">RE474_10755</name>
</gene>
<organism evidence="6 7">
    <name type="scientific">Methanolobus sediminis</name>
    <dbReference type="NCBI Taxonomy" id="3072978"/>
    <lineage>
        <taxon>Archaea</taxon>
        <taxon>Methanobacteriati</taxon>
        <taxon>Methanobacteriota</taxon>
        <taxon>Stenosarchaea group</taxon>
        <taxon>Methanomicrobia</taxon>
        <taxon>Methanosarcinales</taxon>
        <taxon>Methanosarcinaceae</taxon>
        <taxon>Methanolobus</taxon>
    </lineage>
</organism>
<dbReference type="InterPro" id="IPR056180">
    <property type="entry name" value="ZPR1_jr_dom"/>
</dbReference>
<dbReference type="NCBIfam" id="TIGR00310">
    <property type="entry name" value="ZPR1_znf"/>
    <property type="match status" value="1"/>
</dbReference>
<comment type="similarity">
    <text evidence="1">Belongs to the ZPR1 family.</text>
</comment>